<reference evidence="1 2" key="1">
    <citation type="submission" date="2024-10" db="EMBL/GenBank/DDBJ databases">
        <authorList>
            <person name="Riesco R."/>
        </authorList>
    </citation>
    <scope>NUCLEOTIDE SEQUENCE [LARGE SCALE GENOMIC DNA]</scope>
    <source>
        <strain evidence="1 2">NCIMB 15449</strain>
    </source>
</reference>
<dbReference type="Pfam" id="PF04075">
    <property type="entry name" value="F420H2_quin_red"/>
    <property type="match status" value="1"/>
</dbReference>
<protein>
    <submittedName>
        <fullName evidence="1">Nitroreductase family deazaflavin-dependent oxidoreductase</fullName>
    </submittedName>
</protein>
<dbReference type="EMBL" id="JBIMSO010000066">
    <property type="protein sequence ID" value="MFH5210726.1"/>
    <property type="molecule type" value="Genomic_DNA"/>
</dbReference>
<dbReference type="RefSeq" id="WP_395116686.1">
    <property type="nucleotide sequence ID" value="NZ_JBIMSO010000066.1"/>
</dbReference>
<dbReference type="InterPro" id="IPR004378">
    <property type="entry name" value="F420H2_quin_Rdtase"/>
</dbReference>
<dbReference type="InterPro" id="IPR012349">
    <property type="entry name" value="Split_barrel_FMN-bd"/>
</dbReference>
<dbReference type="Gene3D" id="2.30.110.10">
    <property type="entry name" value="Electron Transport, Fmn-binding Protein, Chain A"/>
    <property type="match status" value="1"/>
</dbReference>
<dbReference type="NCBIfam" id="TIGR00026">
    <property type="entry name" value="hi_GC_TIGR00026"/>
    <property type="match status" value="1"/>
</dbReference>
<proteinExistence type="predicted"/>
<name>A0ABW7JRT8_9NOCA</name>
<organism evidence="1 2">
    <name type="scientific">Antrihabitans spumae</name>
    <dbReference type="NCBI Taxonomy" id="3373370"/>
    <lineage>
        <taxon>Bacteria</taxon>
        <taxon>Bacillati</taxon>
        <taxon>Actinomycetota</taxon>
        <taxon>Actinomycetes</taxon>
        <taxon>Mycobacteriales</taxon>
        <taxon>Nocardiaceae</taxon>
        <taxon>Antrihabitans</taxon>
    </lineage>
</organism>
<sequence length="151" mass="16961">MASRIADFVAARAMRVSTLLGPDKMRSLAKFNKHVTNPVQRRWAHRLPYYALIEHTGRKSGNQYRTPVMAFVEDSSMYVVLNYGTQSDWVRNLQNAGSASMTHRGARYRLSAPRIVPLDSPELPSAIRAVDAPERSALHMTIEPIQPTELG</sequence>
<dbReference type="Proteomes" id="UP001609175">
    <property type="component" value="Unassembled WGS sequence"/>
</dbReference>
<accession>A0ABW7JRT8</accession>
<evidence type="ECO:0000313" key="1">
    <source>
        <dbReference type="EMBL" id="MFH5210726.1"/>
    </source>
</evidence>
<comment type="caution">
    <text evidence="1">The sequence shown here is derived from an EMBL/GenBank/DDBJ whole genome shotgun (WGS) entry which is preliminary data.</text>
</comment>
<gene>
    <name evidence="1" type="ORF">ACHIPZ_21350</name>
</gene>
<evidence type="ECO:0000313" key="2">
    <source>
        <dbReference type="Proteomes" id="UP001609175"/>
    </source>
</evidence>